<dbReference type="InterPro" id="IPR000477">
    <property type="entry name" value="RT_dom"/>
</dbReference>
<dbReference type="EMBL" id="RHFK02000001">
    <property type="protein sequence ID" value="TWW81809.1"/>
    <property type="molecule type" value="Genomic_DNA"/>
</dbReference>
<comment type="caution">
    <text evidence="4">The sequence shown here is derived from an EMBL/GenBank/DDBJ whole genome shotgun (WGS) entry which is preliminary data.</text>
</comment>
<evidence type="ECO:0000256" key="2">
    <source>
        <dbReference type="SAM" id="MobiDB-lite"/>
    </source>
</evidence>
<keyword evidence="5" id="KW-1185">Reference proteome</keyword>
<protein>
    <recommendedName>
        <fullName evidence="3">Reverse transcriptase domain-containing protein</fullName>
    </recommendedName>
</protein>
<name>A0A5C6PSG7_9TELE</name>
<feature type="coiled-coil region" evidence="1">
    <location>
        <begin position="49"/>
        <end position="82"/>
    </location>
</feature>
<gene>
    <name evidence="4" type="ORF">D4764_01G0016240</name>
</gene>
<evidence type="ECO:0000259" key="3">
    <source>
        <dbReference type="Pfam" id="PF00078"/>
    </source>
</evidence>
<organism evidence="4 5">
    <name type="scientific">Takifugu flavidus</name>
    <name type="common">sansaifugu</name>
    <dbReference type="NCBI Taxonomy" id="433684"/>
    <lineage>
        <taxon>Eukaryota</taxon>
        <taxon>Metazoa</taxon>
        <taxon>Chordata</taxon>
        <taxon>Craniata</taxon>
        <taxon>Vertebrata</taxon>
        <taxon>Euteleostomi</taxon>
        <taxon>Actinopterygii</taxon>
        <taxon>Neopterygii</taxon>
        <taxon>Teleostei</taxon>
        <taxon>Neoteleostei</taxon>
        <taxon>Acanthomorphata</taxon>
        <taxon>Eupercaria</taxon>
        <taxon>Tetraodontiformes</taxon>
        <taxon>Tetradontoidea</taxon>
        <taxon>Tetraodontidae</taxon>
        <taxon>Takifugu</taxon>
    </lineage>
</organism>
<dbReference type="CDD" id="cd01650">
    <property type="entry name" value="RT_nLTR_like"/>
    <property type="match status" value="1"/>
</dbReference>
<dbReference type="Proteomes" id="UP000324091">
    <property type="component" value="Chromosome 1"/>
</dbReference>
<dbReference type="Pfam" id="PF00078">
    <property type="entry name" value="RVT_1"/>
    <property type="match status" value="1"/>
</dbReference>
<dbReference type="PANTHER" id="PTHR19446">
    <property type="entry name" value="REVERSE TRANSCRIPTASES"/>
    <property type="match status" value="1"/>
</dbReference>
<feature type="compositionally biased region" description="Low complexity" evidence="2">
    <location>
        <begin position="712"/>
        <end position="729"/>
    </location>
</feature>
<keyword evidence="1" id="KW-0175">Coiled coil</keyword>
<sequence length="742" mass="83232">METTGKGNVDHKLQAMCIFITTIGEEWFGVTERPVRKESARPNWWEHKISQLRQELKTLKFRAASEEERDALSELRQILRRKLITVRQAEWHRRKGKERAKKCKAFITNPFSFTKRLLGQKKSGSLTCPVEGINHHLNITFSDPLREQDLGPCEALVKPPELVVQFSTTEPTLKEVKEAVMAARSSSSPGPSGVPYRVYKQCPKLLVRLWKIMKVIWRRVRVTTQWWPAEGVWIPKEEDASNIEQFRIISLLCVEGKIFFKIVSQWLTDFLLKNGYIDTSVQKGGVPGVPGCLEHMGVVSQLIREARESRGDLATLWLDLSNAYGSIPHKLVQTALTRHHVPGTITNLILDYYNFQLRVTTGSLTSACQCLEKGIITGCTILVPLFSLAMNMIVKSAEVECRGPLSISGTRQPPIRAFMDDFTVMTTSVPGCRWLLQGLEWLISCFKPTKSRSLVLRKGKVANRFRFALGGTPIPTVMEKPVKSLGKVFNSSLRDSDALLQAKADLRSWLTAIDKSGLPGKFKTWIYQHGVLPRLLWPLLVYELPMSTVEMLEQIISQFLRRWLGLPRSLSSIALYGHSTMLQLPISGLSEEFMVTRARELMMYQDSSDTKVATAGILVKTGRKWKAQKAVDRAGARLQHNILVGNTAVGWAGLASFPIPHYDKARGSGVWFRMRSEQRWRKIGGSRRWLCTNKAPGQGGSMPNSENSPGQSSGDSNPSTSSSSSSLYTTFSQAQPICSAGD</sequence>
<evidence type="ECO:0000256" key="1">
    <source>
        <dbReference type="SAM" id="Coils"/>
    </source>
</evidence>
<evidence type="ECO:0000313" key="4">
    <source>
        <dbReference type="EMBL" id="TWW81809.1"/>
    </source>
</evidence>
<dbReference type="AlphaFoldDB" id="A0A5C6PSG7"/>
<feature type="compositionally biased region" description="Polar residues" evidence="2">
    <location>
        <begin position="701"/>
        <end position="711"/>
    </location>
</feature>
<proteinExistence type="predicted"/>
<feature type="domain" description="Reverse transcriptase" evidence="3">
    <location>
        <begin position="234"/>
        <end position="428"/>
    </location>
</feature>
<accession>A0A5C6PSG7</accession>
<feature type="region of interest" description="Disordered" evidence="2">
    <location>
        <begin position="687"/>
        <end position="729"/>
    </location>
</feature>
<reference evidence="4 5" key="1">
    <citation type="submission" date="2019-04" db="EMBL/GenBank/DDBJ databases">
        <title>Chromosome genome assembly for Takifugu flavidus.</title>
        <authorList>
            <person name="Xiao S."/>
        </authorList>
    </citation>
    <scope>NUCLEOTIDE SEQUENCE [LARGE SCALE GENOMIC DNA]</scope>
    <source>
        <strain evidence="4">HTHZ2018</strain>
        <tissue evidence="4">Muscle</tissue>
    </source>
</reference>
<evidence type="ECO:0000313" key="5">
    <source>
        <dbReference type="Proteomes" id="UP000324091"/>
    </source>
</evidence>